<dbReference type="SUPFAM" id="SSF55545">
    <property type="entry name" value="beta-N-acetylhexosaminidase-like domain"/>
    <property type="match status" value="1"/>
</dbReference>
<name>A0ABT7U4G0_9BACE</name>
<evidence type="ECO:0000259" key="8">
    <source>
        <dbReference type="Pfam" id="PF02838"/>
    </source>
</evidence>
<organism evidence="9 10">
    <name type="scientific">Bacteroides eggerthii</name>
    <dbReference type="NCBI Taxonomy" id="28111"/>
    <lineage>
        <taxon>Bacteria</taxon>
        <taxon>Pseudomonadati</taxon>
        <taxon>Bacteroidota</taxon>
        <taxon>Bacteroidia</taxon>
        <taxon>Bacteroidales</taxon>
        <taxon>Bacteroidaceae</taxon>
        <taxon>Bacteroides</taxon>
    </lineage>
</organism>
<evidence type="ECO:0000256" key="4">
    <source>
        <dbReference type="ARBA" id="ARBA00022801"/>
    </source>
</evidence>
<dbReference type="Gene3D" id="2.60.120.260">
    <property type="entry name" value="Galactose-binding domain-like"/>
    <property type="match status" value="1"/>
</dbReference>
<comment type="similarity">
    <text evidence="2">Belongs to the glycosyl hydrolase 20 family.</text>
</comment>
<dbReference type="InterPro" id="IPR000421">
    <property type="entry name" value="FA58C"/>
</dbReference>
<dbReference type="Gene3D" id="3.20.20.80">
    <property type="entry name" value="Glycosidases"/>
    <property type="match status" value="1"/>
</dbReference>
<evidence type="ECO:0000313" key="9">
    <source>
        <dbReference type="EMBL" id="MDM8145360.1"/>
    </source>
</evidence>
<evidence type="ECO:0000313" key="10">
    <source>
        <dbReference type="Proteomes" id="UP001228403"/>
    </source>
</evidence>
<dbReference type="PRINTS" id="PR00738">
    <property type="entry name" value="GLHYDRLASE20"/>
</dbReference>
<evidence type="ECO:0000256" key="5">
    <source>
        <dbReference type="ARBA" id="ARBA00023295"/>
    </source>
</evidence>
<dbReference type="PANTHER" id="PTHR22600:SF57">
    <property type="entry name" value="BETA-N-ACETYLHEXOSAMINIDASE"/>
    <property type="match status" value="1"/>
</dbReference>
<dbReference type="InterPro" id="IPR008979">
    <property type="entry name" value="Galactose-bd-like_sf"/>
</dbReference>
<reference evidence="9 10" key="1">
    <citation type="submission" date="2023-06" db="EMBL/GenBank/DDBJ databases">
        <authorList>
            <person name="Zeman M."/>
            <person name="Kubasova T."/>
            <person name="Jahodarova E."/>
            <person name="Nykrynova M."/>
            <person name="Rychlik I."/>
        </authorList>
    </citation>
    <scope>NUCLEOTIDE SEQUENCE [LARGE SCALE GENOMIC DNA]</scope>
    <source>
        <strain evidence="9 10">ET4</strain>
    </source>
</reference>
<gene>
    <name evidence="9" type="ORF">QUW02_05380</name>
</gene>
<accession>A0ABT7U4G0</accession>
<proteinExistence type="inferred from homology"/>
<comment type="catalytic activity">
    <reaction evidence="1">
        <text>Hydrolysis of terminal non-reducing N-acetyl-D-hexosamine residues in N-acetyl-beta-D-hexosaminides.</text>
        <dbReference type="EC" id="3.2.1.52"/>
    </reaction>
</comment>
<keyword evidence="5" id="KW-0326">Glycosidase</keyword>
<evidence type="ECO:0000256" key="2">
    <source>
        <dbReference type="ARBA" id="ARBA00006285"/>
    </source>
</evidence>
<dbReference type="Pfam" id="PF00754">
    <property type="entry name" value="F5_F8_type_C"/>
    <property type="match status" value="1"/>
</dbReference>
<dbReference type="InterPro" id="IPR015882">
    <property type="entry name" value="HEX_bac_N"/>
</dbReference>
<keyword evidence="10" id="KW-1185">Reference proteome</keyword>
<dbReference type="Gene3D" id="3.30.379.10">
    <property type="entry name" value="Chitobiase/beta-hexosaminidase domain 2-like"/>
    <property type="match status" value="1"/>
</dbReference>
<feature type="domain" description="Beta-hexosaminidase bacterial type N-terminal" evidence="8">
    <location>
        <begin position="32"/>
        <end position="148"/>
    </location>
</feature>
<feature type="domain" description="F5/8 type C" evidence="7">
    <location>
        <begin position="560"/>
        <end position="672"/>
    </location>
</feature>
<dbReference type="Proteomes" id="UP001228403">
    <property type="component" value="Unassembled WGS sequence"/>
</dbReference>
<dbReference type="Pfam" id="PF00728">
    <property type="entry name" value="Glyco_hydro_20"/>
    <property type="match status" value="1"/>
</dbReference>
<dbReference type="InterPro" id="IPR025705">
    <property type="entry name" value="Beta_hexosaminidase_sua/sub"/>
</dbReference>
<evidence type="ECO:0000259" key="6">
    <source>
        <dbReference type="Pfam" id="PF00728"/>
    </source>
</evidence>
<feature type="domain" description="Glycoside hydrolase family 20 catalytic" evidence="6">
    <location>
        <begin position="152"/>
        <end position="494"/>
    </location>
</feature>
<dbReference type="CDD" id="cd06563">
    <property type="entry name" value="GH20_chitobiase-like"/>
    <property type="match status" value="1"/>
</dbReference>
<protein>
    <recommendedName>
        <fullName evidence="3">beta-N-acetylhexosaminidase</fullName>
        <ecNumber evidence="3">3.2.1.52</ecNumber>
    </recommendedName>
</protein>
<dbReference type="InterPro" id="IPR017853">
    <property type="entry name" value="GH"/>
</dbReference>
<dbReference type="PROSITE" id="PS51257">
    <property type="entry name" value="PROKAR_LIPOPROTEIN"/>
    <property type="match status" value="1"/>
</dbReference>
<keyword evidence="4" id="KW-0378">Hydrolase</keyword>
<reference evidence="10" key="2">
    <citation type="submission" date="2023-07" db="EMBL/GenBank/DDBJ databases">
        <title>Identification and characterization of horizontal gene transfer across gut microbiota members of farm animals based on homology search.</title>
        <authorList>
            <person name="Schwarzerova J."/>
            <person name="Nykrynova M."/>
            <person name="Jureckova K."/>
            <person name="Cejkova D."/>
            <person name="Rychlik I."/>
        </authorList>
    </citation>
    <scope>NUCLEOTIDE SEQUENCE [LARGE SCALE GENOMIC DNA]</scope>
    <source>
        <strain evidence="10">ET4</strain>
    </source>
</reference>
<evidence type="ECO:0000256" key="3">
    <source>
        <dbReference type="ARBA" id="ARBA00012663"/>
    </source>
</evidence>
<evidence type="ECO:0000256" key="1">
    <source>
        <dbReference type="ARBA" id="ARBA00001231"/>
    </source>
</evidence>
<dbReference type="EC" id="3.2.1.52" evidence="3"/>
<sequence>MIKRRTHAGIIGLLLGCSLPVCSAILPADSLYLLPQPESVEMRTGVFPLNKVKKVSIQAPDSIAALIADYLPEGTKATTKSSKADQMEIRLKSEQKGNRTDESYVLDITDKKISIEAASVAGVFYALQTLGQLTDEEQKTVPAVRITDKPRFAYRGIMLDVSRHFFDADFLKKQIDVLAAFKINRLHLHLTDAAGWRLQIDRYPRLTELAAWRPQRLWKDWWKGARRYVMKGAPNAYGGYYTKEEIRDLVDYARKRQITIIPEIEMPSHSEEVLTAYPELSCTHELYKPSDFCVGNEKTFEFLEQVLTEVMDLFPSEYIHIGGDEAPKTDWRSCPRCQKRIKDEGLKDEKELQSYLIHRIEKFLNAHGRKLLGWDEILEGGLAPNATVMSWRGTEGGIEAVKSGHQAIMAPGQYCYLDGYQDAPHTQPEAIGGYLPLSKVYGYDPVPQELNPQEQQLIIGVQGNLWTEYIPTEEHVEYMLYPRALAIAETGWTQPGNKSWKRFHHKAVQVTKDLREAGYQAFPLEREFGNRPGAGEVLKHKAWNKPVTYNARYWTAYPAGGDKALTDGLRGGWNYNDGFWQGFVSQKRLDVTIDLESPTDIQRIQADFMQICGPEVYLPAHITISVSEDGKEFTQLKEIKHKPVRNDEVTFKTYGWEGTAKARFIRYQALAGDEFGGVVFTDEIVVE</sequence>
<dbReference type="EMBL" id="JAUDCF010000008">
    <property type="protein sequence ID" value="MDM8145360.1"/>
    <property type="molecule type" value="Genomic_DNA"/>
</dbReference>
<dbReference type="PANTHER" id="PTHR22600">
    <property type="entry name" value="BETA-HEXOSAMINIDASE"/>
    <property type="match status" value="1"/>
</dbReference>
<dbReference type="SUPFAM" id="SSF49785">
    <property type="entry name" value="Galactose-binding domain-like"/>
    <property type="match status" value="1"/>
</dbReference>
<dbReference type="SUPFAM" id="SSF51445">
    <property type="entry name" value="(Trans)glycosidases"/>
    <property type="match status" value="1"/>
</dbReference>
<evidence type="ECO:0000259" key="7">
    <source>
        <dbReference type="Pfam" id="PF00754"/>
    </source>
</evidence>
<dbReference type="InterPro" id="IPR029018">
    <property type="entry name" value="Hex-like_dom2"/>
</dbReference>
<dbReference type="Pfam" id="PF02838">
    <property type="entry name" value="Glyco_hydro_20b"/>
    <property type="match status" value="1"/>
</dbReference>
<dbReference type="InterPro" id="IPR015883">
    <property type="entry name" value="Glyco_hydro_20_cat"/>
</dbReference>
<comment type="caution">
    <text evidence="9">The sequence shown here is derived from an EMBL/GenBank/DDBJ whole genome shotgun (WGS) entry which is preliminary data.</text>
</comment>